<dbReference type="AlphaFoldDB" id="V6LQ50"/>
<evidence type="ECO:0000313" key="5">
    <source>
        <dbReference type="Proteomes" id="UP000018208"/>
    </source>
</evidence>
<dbReference type="EMBL" id="AUWU02000003">
    <property type="protein sequence ID" value="KAH0575012.1"/>
    <property type="molecule type" value="Genomic_DNA"/>
</dbReference>
<reference evidence="2 4" key="1">
    <citation type="journal article" date="2014" name="PLoS Genet.">
        <title>The Genome of Spironucleus salmonicida Highlights a Fish Pathogen Adapted to Fluctuating Environments.</title>
        <authorList>
            <person name="Xu F."/>
            <person name="Jerlstrom-Hultqvist J."/>
            <person name="Einarsson E."/>
            <person name="Astvaldsson A."/>
            <person name="Svard S.G."/>
            <person name="Andersson J.O."/>
        </authorList>
    </citation>
    <scope>NUCLEOTIDE SEQUENCE</scope>
    <source>
        <strain evidence="4">ATCC 50377</strain>
    </source>
</reference>
<dbReference type="KEGG" id="ssao:94296654"/>
<dbReference type="EMBL" id="KI546071">
    <property type="protein sequence ID" value="EST46705.1"/>
    <property type="molecule type" value="Genomic_DNA"/>
</dbReference>
<gene>
    <name evidence="4" type="ORF">SS50377_22631</name>
    <name evidence="2" type="ORF">SS50377_ee044</name>
    <name evidence="3" type="ORF">SS50377_fx068</name>
</gene>
<keyword evidence="5" id="KW-1185">Reference proteome</keyword>
<sequence>MNTPQDPGQGLPHRRIKRGSRNPEGAGVSFYLRAHIDCRCLVLQFYPCHRCAGCCTATFLGLGLCCVAHYGPQDRQVRRKPHWTAMLFSALHYNCLTVCQMCYCW</sequence>
<dbReference type="VEuPathDB" id="GiardiaDB:SS50377_22631"/>
<dbReference type="GeneID" id="94296654"/>
<dbReference type="Proteomes" id="UP000018208">
    <property type="component" value="Unassembled WGS sequence"/>
</dbReference>
<evidence type="ECO:0000313" key="3">
    <source>
        <dbReference type="EMBL" id="EST47304.1"/>
    </source>
</evidence>
<evidence type="ECO:0000313" key="2">
    <source>
        <dbReference type="EMBL" id="EST46705.1"/>
    </source>
</evidence>
<proteinExistence type="predicted"/>
<name>V6LQ50_9EUKA</name>
<dbReference type="RefSeq" id="XP_067765785.1">
    <property type="nucleotide sequence ID" value="XM_067906517.1"/>
</dbReference>
<protein>
    <submittedName>
        <fullName evidence="2">Cysteine-rich protein</fullName>
    </submittedName>
</protein>
<evidence type="ECO:0000313" key="4">
    <source>
        <dbReference type="EMBL" id="KAH0575012.1"/>
    </source>
</evidence>
<accession>V6LQ50</accession>
<feature type="region of interest" description="Disordered" evidence="1">
    <location>
        <begin position="1"/>
        <end position="24"/>
    </location>
</feature>
<evidence type="ECO:0000256" key="1">
    <source>
        <dbReference type="SAM" id="MobiDB-lite"/>
    </source>
</evidence>
<reference evidence="4" key="2">
    <citation type="submission" date="2020-12" db="EMBL/GenBank/DDBJ databases">
        <title>New Spironucleus salmonicida genome in near-complete chromosomes.</title>
        <authorList>
            <person name="Xu F."/>
            <person name="Kurt Z."/>
            <person name="Jimenez-Gonzalez A."/>
            <person name="Astvaldsson A."/>
            <person name="Andersson J.O."/>
            <person name="Svard S.G."/>
        </authorList>
    </citation>
    <scope>NUCLEOTIDE SEQUENCE</scope>
    <source>
        <strain evidence="4">ATCC 50377</strain>
    </source>
</reference>
<dbReference type="EMBL" id="KI546044">
    <property type="protein sequence ID" value="EST47304.1"/>
    <property type="molecule type" value="Genomic_DNA"/>
</dbReference>
<organism evidence="2">
    <name type="scientific">Spironucleus salmonicida</name>
    <dbReference type="NCBI Taxonomy" id="348837"/>
    <lineage>
        <taxon>Eukaryota</taxon>
        <taxon>Metamonada</taxon>
        <taxon>Diplomonadida</taxon>
        <taxon>Hexamitidae</taxon>
        <taxon>Hexamitinae</taxon>
        <taxon>Spironucleus</taxon>
    </lineage>
</organism>